<dbReference type="PIRSF" id="PIRSF005917">
    <property type="entry name" value="MTase_YraL"/>
    <property type="match status" value="1"/>
</dbReference>
<dbReference type="Proteomes" id="UP000214588">
    <property type="component" value="Unassembled WGS sequence"/>
</dbReference>
<evidence type="ECO:0000256" key="6">
    <source>
        <dbReference type="HAMAP-Rule" id="MF_01877"/>
    </source>
</evidence>
<dbReference type="FunFam" id="3.30.950.10:FF:000002">
    <property type="entry name" value="Ribosomal RNA small subunit methyltransferase I"/>
    <property type="match status" value="1"/>
</dbReference>
<evidence type="ECO:0000259" key="7">
    <source>
        <dbReference type="Pfam" id="PF00590"/>
    </source>
</evidence>
<evidence type="ECO:0000256" key="3">
    <source>
        <dbReference type="ARBA" id="ARBA00022603"/>
    </source>
</evidence>
<dbReference type="InterPro" id="IPR014777">
    <property type="entry name" value="4pyrrole_Mease_sub1"/>
</dbReference>
<protein>
    <recommendedName>
        <fullName evidence="6">Ribosomal RNA small subunit methyltransferase I</fullName>
        <ecNumber evidence="6">2.1.1.198</ecNumber>
    </recommendedName>
    <alternativeName>
        <fullName evidence="6">16S rRNA 2'-O-ribose C1402 methyltransferase</fullName>
    </alternativeName>
    <alternativeName>
        <fullName evidence="6">rRNA (cytidine-2'-O-)-methyltransferase RsmI</fullName>
    </alternativeName>
</protein>
<evidence type="ECO:0000256" key="2">
    <source>
        <dbReference type="ARBA" id="ARBA00022552"/>
    </source>
</evidence>
<evidence type="ECO:0000256" key="1">
    <source>
        <dbReference type="ARBA" id="ARBA00022490"/>
    </source>
</evidence>
<dbReference type="OrthoDB" id="9809084at2"/>
<dbReference type="AlphaFoldDB" id="A0A226BXA1"/>
<dbReference type="InterPro" id="IPR018063">
    <property type="entry name" value="SAM_MeTrfase_RsmI_CS"/>
</dbReference>
<dbReference type="GO" id="GO:0070677">
    <property type="term" value="F:rRNA (cytosine-2'-O-)-methyltransferase activity"/>
    <property type="evidence" value="ECO:0007669"/>
    <property type="project" value="UniProtKB-UniRule"/>
</dbReference>
<evidence type="ECO:0000313" key="8">
    <source>
        <dbReference type="EMBL" id="OWZ83643.1"/>
    </source>
</evidence>
<dbReference type="EC" id="2.1.1.198" evidence="6"/>
<comment type="similarity">
    <text evidence="6">Belongs to the methyltransferase superfamily. RsmI family.</text>
</comment>
<comment type="subcellular location">
    <subcellularLocation>
        <location evidence="6">Cytoplasm</location>
    </subcellularLocation>
</comment>
<comment type="function">
    <text evidence="6">Catalyzes the 2'-O-methylation of the ribose of cytidine 1402 (C1402) in 16S rRNA.</text>
</comment>
<keyword evidence="1 6" id="KW-0963">Cytoplasm</keyword>
<sequence length="288" mass="32301">MDSNNKGKLYICPTPIGNLKDITLRVIDCLKNVNIIACEDTRRTKKLLNHLDIYHQNLISYHKFNQEKKGENLVHKLNQGFDVALVSDAGTPSISDPGKYLVREAIDNSLTVISLPGPSAVITGLAASGLDTGSFLFLGFIPGKGAQRKQFLNKIISSESTVVLYENSSRMLNTLRELEPHLTDREIVIARELTKIHEEFIRGTANDLISKLESRNFKGEITLLVEGIDNAGVENYFSKLTTEEHLHEVIGEGFSKKDAIKLVSKLRDEPKREVYKKALKLEKEKNDQ</sequence>
<dbReference type="InterPro" id="IPR000878">
    <property type="entry name" value="4pyrrol_Mease"/>
</dbReference>
<accession>A0A226BXA1</accession>
<dbReference type="SUPFAM" id="SSF53790">
    <property type="entry name" value="Tetrapyrrole methylase"/>
    <property type="match status" value="1"/>
</dbReference>
<proteinExistence type="inferred from homology"/>
<dbReference type="GO" id="GO:0005737">
    <property type="term" value="C:cytoplasm"/>
    <property type="evidence" value="ECO:0007669"/>
    <property type="project" value="UniProtKB-SubCell"/>
</dbReference>
<comment type="caution">
    <text evidence="8">The sequence shown here is derived from an EMBL/GenBank/DDBJ whole genome shotgun (WGS) entry which is preliminary data.</text>
</comment>
<dbReference type="Gene3D" id="3.30.950.10">
    <property type="entry name" value="Methyltransferase, Cobalt-precorrin-4 Transmethylase, Domain 2"/>
    <property type="match status" value="1"/>
</dbReference>
<dbReference type="CDD" id="cd11648">
    <property type="entry name" value="RsmI"/>
    <property type="match status" value="1"/>
</dbReference>
<dbReference type="PANTHER" id="PTHR46111">
    <property type="entry name" value="RIBOSOMAL RNA SMALL SUBUNIT METHYLTRANSFERASE I"/>
    <property type="match status" value="1"/>
</dbReference>
<dbReference type="FunFam" id="3.40.1010.10:FF:000007">
    <property type="entry name" value="Ribosomal RNA small subunit methyltransferase I"/>
    <property type="match status" value="1"/>
</dbReference>
<dbReference type="EMBL" id="NIQC01000014">
    <property type="protein sequence ID" value="OWZ83643.1"/>
    <property type="molecule type" value="Genomic_DNA"/>
</dbReference>
<dbReference type="InterPro" id="IPR035996">
    <property type="entry name" value="4pyrrol_Methylase_sf"/>
</dbReference>
<keyword evidence="4 6" id="KW-0808">Transferase</keyword>
<keyword evidence="2 6" id="KW-0698">rRNA processing</keyword>
<evidence type="ECO:0000313" key="9">
    <source>
        <dbReference type="Proteomes" id="UP000214588"/>
    </source>
</evidence>
<keyword evidence="9" id="KW-1185">Reference proteome</keyword>
<dbReference type="Gene3D" id="3.40.1010.10">
    <property type="entry name" value="Cobalt-precorrin-4 Transmethylase, Domain 1"/>
    <property type="match status" value="1"/>
</dbReference>
<dbReference type="InterPro" id="IPR014776">
    <property type="entry name" value="4pyrrole_Mease_sub2"/>
</dbReference>
<name>A0A226BXA1_9FIRM</name>
<dbReference type="PANTHER" id="PTHR46111:SF1">
    <property type="entry name" value="RIBOSOMAL RNA SMALL SUBUNIT METHYLTRANSFERASE I"/>
    <property type="match status" value="1"/>
</dbReference>
<evidence type="ECO:0000256" key="4">
    <source>
        <dbReference type="ARBA" id="ARBA00022679"/>
    </source>
</evidence>
<dbReference type="NCBIfam" id="TIGR00096">
    <property type="entry name" value="16S rRNA (cytidine(1402)-2'-O)-methyltransferase"/>
    <property type="match status" value="1"/>
</dbReference>
<organism evidence="8 9">
    <name type="scientific">Natranaerobius trueperi</name>
    <dbReference type="NCBI Taxonomy" id="759412"/>
    <lineage>
        <taxon>Bacteria</taxon>
        <taxon>Bacillati</taxon>
        <taxon>Bacillota</taxon>
        <taxon>Clostridia</taxon>
        <taxon>Natranaerobiales</taxon>
        <taxon>Natranaerobiaceae</taxon>
        <taxon>Natranaerobius</taxon>
    </lineage>
</organism>
<reference evidence="8 9" key="1">
    <citation type="submission" date="2017-06" db="EMBL/GenBank/DDBJ databases">
        <title>Draft Genome Sequence of Natranaerobius trueperi halophilic, alkalithermophilic bacteria from soda lakes.</title>
        <authorList>
            <person name="Zhao B."/>
        </authorList>
    </citation>
    <scope>NUCLEOTIDE SEQUENCE [LARGE SCALE GENOMIC DNA]</scope>
    <source>
        <strain evidence="8 9">DSM 18760</strain>
    </source>
</reference>
<dbReference type="PROSITE" id="PS01296">
    <property type="entry name" value="RSMI"/>
    <property type="match status" value="1"/>
</dbReference>
<keyword evidence="5 6" id="KW-0949">S-adenosyl-L-methionine</keyword>
<dbReference type="Pfam" id="PF00590">
    <property type="entry name" value="TP_methylase"/>
    <property type="match status" value="1"/>
</dbReference>
<dbReference type="HAMAP" id="MF_01877">
    <property type="entry name" value="16SrRNA_methyltr_I"/>
    <property type="match status" value="1"/>
</dbReference>
<dbReference type="RefSeq" id="WP_089023658.1">
    <property type="nucleotide sequence ID" value="NZ_NIQC01000014.1"/>
</dbReference>
<keyword evidence="3 6" id="KW-0489">Methyltransferase</keyword>
<gene>
    <name evidence="6 8" type="primary">rsmI</name>
    <name evidence="8" type="ORF">CDO51_07425</name>
</gene>
<comment type="catalytic activity">
    <reaction evidence="6">
        <text>cytidine(1402) in 16S rRNA + S-adenosyl-L-methionine = 2'-O-methylcytidine(1402) in 16S rRNA + S-adenosyl-L-homocysteine + H(+)</text>
        <dbReference type="Rhea" id="RHEA:42924"/>
        <dbReference type="Rhea" id="RHEA-COMP:10285"/>
        <dbReference type="Rhea" id="RHEA-COMP:10286"/>
        <dbReference type="ChEBI" id="CHEBI:15378"/>
        <dbReference type="ChEBI" id="CHEBI:57856"/>
        <dbReference type="ChEBI" id="CHEBI:59789"/>
        <dbReference type="ChEBI" id="CHEBI:74495"/>
        <dbReference type="ChEBI" id="CHEBI:82748"/>
        <dbReference type="EC" id="2.1.1.198"/>
    </reaction>
</comment>
<evidence type="ECO:0000256" key="5">
    <source>
        <dbReference type="ARBA" id="ARBA00022691"/>
    </source>
</evidence>
<feature type="domain" description="Tetrapyrrole methylase" evidence="7">
    <location>
        <begin position="8"/>
        <end position="208"/>
    </location>
</feature>
<dbReference type="InterPro" id="IPR008189">
    <property type="entry name" value="rRNA_ssu_MeTfrase_I"/>
</dbReference>